<keyword evidence="1" id="KW-0694">RNA-binding</keyword>
<accession>A0A5J9W9R1</accession>
<organism evidence="4 5">
    <name type="scientific">Eragrostis curvula</name>
    <name type="common">weeping love grass</name>
    <dbReference type="NCBI Taxonomy" id="38414"/>
    <lineage>
        <taxon>Eukaryota</taxon>
        <taxon>Viridiplantae</taxon>
        <taxon>Streptophyta</taxon>
        <taxon>Embryophyta</taxon>
        <taxon>Tracheophyta</taxon>
        <taxon>Spermatophyta</taxon>
        <taxon>Magnoliopsida</taxon>
        <taxon>Liliopsida</taxon>
        <taxon>Poales</taxon>
        <taxon>Poaceae</taxon>
        <taxon>PACMAD clade</taxon>
        <taxon>Chloridoideae</taxon>
        <taxon>Eragrostideae</taxon>
        <taxon>Eragrostidinae</taxon>
        <taxon>Eragrostis</taxon>
    </lineage>
</organism>
<comment type="caution">
    <text evidence="4">The sequence shown here is derived from an EMBL/GenBank/DDBJ whole genome shotgun (WGS) entry which is preliminary data.</text>
</comment>
<dbReference type="PROSITE" id="PS50102">
    <property type="entry name" value="RRM"/>
    <property type="match status" value="1"/>
</dbReference>
<dbReference type="Gramene" id="TVU44114">
    <property type="protein sequence ID" value="TVU44114"/>
    <property type="gene ID" value="EJB05_03547"/>
</dbReference>
<evidence type="ECO:0000313" key="4">
    <source>
        <dbReference type="EMBL" id="TVU44114.1"/>
    </source>
</evidence>
<dbReference type="AlphaFoldDB" id="A0A5J9W9R1"/>
<dbReference type="PANTHER" id="PTHR33527">
    <property type="entry name" value="OS07G0274300 PROTEIN"/>
    <property type="match status" value="1"/>
</dbReference>
<sequence length="303" mass="34511">MDPIRDATASCMTHGLNLFYRLVFLIGMDPALAMQIIALWLLIEGNGEANLLRRIDSFHGDRFLVNAAIGEKLIRALHARPDKAPGSALRTTFHKQAITGVLFLLNNVCCKVLADLRQKADEQGITGREMQESSHPTSSRLLQQYKQDYWQIQINTNFHGGESSSSRSMPSAAIQLTQDTFQQSFSQSSTNNMGPYCLNWNSIAPQDDNRTLFVTFSNGLPLTQEEVYDFFMRRFGDVESVSVEVPIEDRPPQYARVTFGSRHTMLRVLNGEERVKFMSGRKHLWCRKFDHKKPFKAQKYADI</sequence>
<feature type="domain" description="RRM" evidence="3">
    <location>
        <begin position="213"/>
        <end position="282"/>
    </location>
</feature>
<dbReference type="EMBL" id="RWGY01000004">
    <property type="protein sequence ID" value="TVU44114.1"/>
    <property type="molecule type" value="Genomic_DNA"/>
</dbReference>
<feature type="non-terminal residue" evidence="4">
    <location>
        <position position="1"/>
    </location>
</feature>
<dbReference type="Proteomes" id="UP000324897">
    <property type="component" value="Chromosome 5"/>
</dbReference>
<proteinExistence type="predicted"/>
<protein>
    <recommendedName>
        <fullName evidence="3">RRM domain-containing protein</fullName>
    </recommendedName>
</protein>
<dbReference type="InterPro" id="IPR035979">
    <property type="entry name" value="RBD_domain_sf"/>
</dbReference>
<reference evidence="4 5" key="1">
    <citation type="journal article" date="2019" name="Sci. Rep.">
        <title>A high-quality genome of Eragrostis curvula grass provides insights into Poaceae evolution and supports new strategies to enhance forage quality.</title>
        <authorList>
            <person name="Carballo J."/>
            <person name="Santos B.A.C.M."/>
            <person name="Zappacosta D."/>
            <person name="Garbus I."/>
            <person name="Selva J.P."/>
            <person name="Gallo C.A."/>
            <person name="Diaz A."/>
            <person name="Albertini E."/>
            <person name="Caccamo M."/>
            <person name="Echenique V."/>
        </authorList>
    </citation>
    <scope>NUCLEOTIDE SEQUENCE [LARGE SCALE GENOMIC DNA]</scope>
    <source>
        <strain evidence="5">cv. Victoria</strain>
        <tissue evidence="4">Leaf</tissue>
    </source>
</reference>
<gene>
    <name evidence="4" type="ORF">EJB05_03547</name>
</gene>
<dbReference type="PANTHER" id="PTHR33527:SF14">
    <property type="entry name" value="OS07G0274300 PROTEIN"/>
    <property type="match status" value="1"/>
</dbReference>
<name>A0A5J9W9R1_9POAL</name>
<dbReference type="OrthoDB" id="1882251at2759"/>
<keyword evidence="5" id="KW-1185">Reference proteome</keyword>
<keyword evidence="2" id="KW-0472">Membrane</keyword>
<evidence type="ECO:0000313" key="5">
    <source>
        <dbReference type="Proteomes" id="UP000324897"/>
    </source>
</evidence>
<feature type="transmembrane region" description="Helical" evidence="2">
    <location>
        <begin position="22"/>
        <end position="43"/>
    </location>
</feature>
<dbReference type="Gene3D" id="3.30.70.330">
    <property type="match status" value="1"/>
</dbReference>
<evidence type="ECO:0000256" key="1">
    <source>
        <dbReference type="PROSITE-ProRule" id="PRU00176"/>
    </source>
</evidence>
<evidence type="ECO:0000259" key="3">
    <source>
        <dbReference type="PROSITE" id="PS50102"/>
    </source>
</evidence>
<dbReference type="GO" id="GO:0003723">
    <property type="term" value="F:RNA binding"/>
    <property type="evidence" value="ECO:0007669"/>
    <property type="project" value="UniProtKB-UniRule"/>
</dbReference>
<dbReference type="InterPro" id="IPR000504">
    <property type="entry name" value="RRM_dom"/>
</dbReference>
<keyword evidence="2" id="KW-1133">Transmembrane helix</keyword>
<keyword evidence="2" id="KW-0812">Transmembrane</keyword>
<dbReference type="SUPFAM" id="SSF54928">
    <property type="entry name" value="RNA-binding domain, RBD"/>
    <property type="match status" value="1"/>
</dbReference>
<evidence type="ECO:0000256" key="2">
    <source>
        <dbReference type="SAM" id="Phobius"/>
    </source>
</evidence>
<dbReference type="InterPro" id="IPR012677">
    <property type="entry name" value="Nucleotide-bd_a/b_plait_sf"/>
</dbReference>